<gene>
    <name evidence="2" type="ORF">AYI68_g7630</name>
</gene>
<name>A0A1R0GN59_9FUNG</name>
<dbReference type="OrthoDB" id="10589083at2759"/>
<reference evidence="2 3" key="1">
    <citation type="journal article" date="2016" name="Mol. Biol. Evol.">
        <title>Genome-Wide Survey of Gut Fungi (Harpellales) Reveals the First Horizontally Transferred Ubiquitin Gene from a Mosquito Host.</title>
        <authorList>
            <person name="Wang Y."/>
            <person name="White M.M."/>
            <person name="Kvist S."/>
            <person name="Moncalvo J.M."/>
        </authorList>
    </citation>
    <scope>NUCLEOTIDE SEQUENCE [LARGE SCALE GENOMIC DNA]</scope>
    <source>
        <strain evidence="2 3">ALG-7-W6</strain>
    </source>
</reference>
<keyword evidence="3" id="KW-1185">Reference proteome</keyword>
<dbReference type="Proteomes" id="UP000187455">
    <property type="component" value="Unassembled WGS sequence"/>
</dbReference>
<evidence type="ECO:0000256" key="1">
    <source>
        <dbReference type="SAM" id="MobiDB-lite"/>
    </source>
</evidence>
<protein>
    <submittedName>
        <fullName evidence="2">Uncharacterized protein</fullName>
    </submittedName>
</protein>
<dbReference type="EMBL" id="LSSL01006730">
    <property type="protein sequence ID" value="OLY78322.1"/>
    <property type="molecule type" value="Genomic_DNA"/>
</dbReference>
<sequence length="121" mass="13326">MRFLLPDIPTQIAKNRIDNLDKGMKLPKRSQQIVEADTNPIIGQEKFDALLANRKTKKRKKNHSALLQAPTSQIYTGADTPSEKDGSEDFISLVLPTSMQMKGDTGSKKGAQDEGSITAQK</sequence>
<comment type="caution">
    <text evidence="2">The sequence shown here is derived from an EMBL/GenBank/DDBJ whole genome shotgun (WGS) entry which is preliminary data.</text>
</comment>
<dbReference type="AlphaFoldDB" id="A0A1R0GN59"/>
<proteinExistence type="predicted"/>
<evidence type="ECO:0000313" key="2">
    <source>
        <dbReference type="EMBL" id="OLY78322.1"/>
    </source>
</evidence>
<organism evidence="2 3">
    <name type="scientific">Smittium mucronatum</name>
    <dbReference type="NCBI Taxonomy" id="133383"/>
    <lineage>
        <taxon>Eukaryota</taxon>
        <taxon>Fungi</taxon>
        <taxon>Fungi incertae sedis</taxon>
        <taxon>Zoopagomycota</taxon>
        <taxon>Kickxellomycotina</taxon>
        <taxon>Harpellomycetes</taxon>
        <taxon>Harpellales</taxon>
        <taxon>Legeriomycetaceae</taxon>
        <taxon>Smittium</taxon>
    </lineage>
</organism>
<evidence type="ECO:0000313" key="3">
    <source>
        <dbReference type="Proteomes" id="UP000187455"/>
    </source>
</evidence>
<feature type="region of interest" description="Disordered" evidence="1">
    <location>
        <begin position="58"/>
        <end position="121"/>
    </location>
</feature>
<accession>A0A1R0GN59</accession>